<evidence type="ECO:0000313" key="2">
    <source>
        <dbReference type="Proteomes" id="UP000253594"/>
    </source>
</evidence>
<proteinExistence type="predicted"/>
<dbReference type="Proteomes" id="UP000253594">
    <property type="component" value="Unassembled WGS sequence"/>
</dbReference>
<reference evidence="1 2" key="1">
    <citation type="submission" date="2018-07" db="EMBL/GenBank/DDBJ databases">
        <title>Mechanisms of high-level aminoglycoside resistance among Gram-negative pathogens in Brazil.</title>
        <authorList>
            <person name="Ballaben A.S."/>
            <person name="Darini A.L.C."/>
            <person name="Doi Y."/>
        </authorList>
    </citation>
    <scope>NUCLEOTIDE SEQUENCE [LARGE SCALE GENOMIC DNA]</scope>
    <source>
        <strain evidence="1 2">B2-305</strain>
    </source>
</reference>
<feature type="non-terminal residue" evidence="1">
    <location>
        <position position="110"/>
    </location>
</feature>
<comment type="caution">
    <text evidence="1">The sequence shown here is derived from an EMBL/GenBank/DDBJ whole genome shotgun (WGS) entry which is preliminary data.</text>
</comment>
<organism evidence="1 2">
    <name type="scientific">Pseudomonas aeruginosa</name>
    <dbReference type="NCBI Taxonomy" id="287"/>
    <lineage>
        <taxon>Bacteria</taxon>
        <taxon>Pseudomonadati</taxon>
        <taxon>Pseudomonadota</taxon>
        <taxon>Gammaproteobacteria</taxon>
        <taxon>Pseudomonadales</taxon>
        <taxon>Pseudomonadaceae</taxon>
        <taxon>Pseudomonas</taxon>
    </lineage>
</organism>
<protein>
    <submittedName>
        <fullName evidence="1">Alpha-amylase</fullName>
    </submittedName>
</protein>
<sequence length="110" mass="12225">VEQSNSSIRFGARMVRKVLRKILPGLHPEIEVGGYLTRHGYPGIAPLLGEVRRVGADGEPHTLMILQGYLNNQGDAWNWTLDNLERAVRDEISAASEALEGQYDSLAELR</sequence>
<evidence type="ECO:0000313" key="1">
    <source>
        <dbReference type="EMBL" id="RCI69195.1"/>
    </source>
</evidence>
<accession>A0A367LVI0</accession>
<gene>
    <name evidence="1" type="ORF">DT376_41250</name>
</gene>
<dbReference type="AlphaFoldDB" id="A0A367LVI0"/>
<feature type="non-terminal residue" evidence="1">
    <location>
        <position position="1"/>
    </location>
</feature>
<name>A0A367LVI0_PSEAI</name>
<dbReference type="EMBL" id="QORE01003328">
    <property type="protein sequence ID" value="RCI69195.1"/>
    <property type="molecule type" value="Genomic_DNA"/>
</dbReference>